<dbReference type="AlphaFoldDB" id="A0A2K9H6G6"/>
<name>A0A2K9H6G6_BACFG</name>
<reference evidence="1 2" key="1">
    <citation type="submission" date="2018-08" db="EMBL/GenBank/DDBJ databases">
        <title>A genome reference for cultivated species of the human gut microbiota.</title>
        <authorList>
            <person name="Zou Y."/>
            <person name="Xue W."/>
            <person name="Luo G."/>
        </authorList>
    </citation>
    <scope>NUCLEOTIDE SEQUENCE [LARGE SCALE GENOMIC DNA]</scope>
    <source>
        <strain evidence="1 2">OF01-1</strain>
    </source>
</reference>
<organism evidence="1 2">
    <name type="scientific">Bacteroides fragilis</name>
    <dbReference type="NCBI Taxonomy" id="817"/>
    <lineage>
        <taxon>Bacteria</taxon>
        <taxon>Pseudomonadati</taxon>
        <taxon>Bacteroidota</taxon>
        <taxon>Bacteroidia</taxon>
        <taxon>Bacteroidales</taxon>
        <taxon>Bacteroidaceae</taxon>
        <taxon>Bacteroides</taxon>
    </lineage>
</organism>
<accession>A0A2K9H6G6</accession>
<evidence type="ECO:0000313" key="1">
    <source>
        <dbReference type="EMBL" id="RGY67501.1"/>
    </source>
</evidence>
<dbReference type="Proteomes" id="UP000284614">
    <property type="component" value="Unassembled WGS sequence"/>
</dbReference>
<dbReference type="EMBL" id="QSDG01000014">
    <property type="protein sequence ID" value="RGY67501.1"/>
    <property type="molecule type" value="Genomic_DNA"/>
</dbReference>
<comment type="caution">
    <text evidence="1">The sequence shown here is derived from an EMBL/GenBank/DDBJ whole genome shotgun (WGS) entry which is preliminary data.</text>
</comment>
<proteinExistence type="predicted"/>
<sequence>MCFSHTLFLLRRKLGINQMKSNKTDSVTKQCYVTYRICLLSRYHSVTNSWHSLNEVELG</sequence>
<gene>
    <name evidence="1" type="ORF">DXA27_15550</name>
</gene>
<protein>
    <submittedName>
        <fullName evidence="1">Uncharacterized protein</fullName>
    </submittedName>
</protein>
<evidence type="ECO:0000313" key="2">
    <source>
        <dbReference type="Proteomes" id="UP000284614"/>
    </source>
</evidence>